<dbReference type="Gene3D" id="3.30.450.20">
    <property type="entry name" value="PAS domain"/>
    <property type="match status" value="1"/>
</dbReference>
<dbReference type="InterPro" id="IPR036388">
    <property type="entry name" value="WH-like_DNA-bd_sf"/>
</dbReference>
<gene>
    <name evidence="1" type="ORF">GCM10009115_10820</name>
</gene>
<dbReference type="InterPro" id="IPR016032">
    <property type="entry name" value="Sig_transdc_resp-reg_C-effctor"/>
</dbReference>
<dbReference type="CDD" id="cd00130">
    <property type="entry name" value="PAS"/>
    <property type="match status" value="1"/>
</dbReference>
<dbReference type="EMBL" id="BAAAFE010000004">
    <property type="protein sequence ID" value="GAA0862789.1"/>
    <property type="molecule type" value="Genomic_DNA"/>
</dbReference>
<protein>
    <recommendedName>
        <fullName evidence="3">HTH luxR-type domain-containing protein</fullName>
    </recommendedName>
</protein>
<organism evidence="1 2">
    <name type="scientific">Sphingopyxis soli</name>
    <dbReference type="NCBI Taxonomy" id="592051"/>
    <lineage>
        <taxon>Bacteria</taxon>
        <taxon>Pseudomonadati</taxon>
        <taxon>Pseudomonadota</taxon>
        <taxon>Alphaproteobacteria</taxon>
        <taxon>Sphingomonadales</taxon>
        <taxon>Sphingomonadaceae</taxon>
        <taxon>Sphingopyxis</taxon>
    </lineage>
</organism>
<dbReference type="Proteomes" id="UP001500738">
    <property type="component" value="Unassembled WGS sequence"/>
</dbReference>
<accession>A0ABP3XAT2</accession>
<dbReference type="RefSeq" id="WP_215355647.1">
    <property type="nucleotide sequence ID" value="NZ_BAAAFE010000004.1"/>
</dbReference>
<dbReference type="SUPFAM" id="SSF55785">
    <property type="entry name" value="PYP-like sensor domain (PAS domain)"/>
    <property type="match status" value="1"/>
</dbReference>
<dbReference type="Gene3D" id="1.10.10.10">
    <property type="entry name" value="Winged helix-like DNA-binding domain superfamily/Winged helix DNA-binding domain"/>
    <property type="match status" value="1"/>
</dbReference>
<proteinExistence type="predicted"/>
<evidence type="ECO:0008006" key="3">
    <source>
        <dbReference type="Google" id="ProtNLM"/>
    </source>
</evidence>
<evidence type="ECO:0000313" key="2">
    <source>
        <dbReference type="Proteomes" id="UP001500738"/>
    </source>
</evidence>
<keyword evidence="2" id="KW-1185">Reference proteome</keyword>
<evidence type="ECO:0000313" key="1">
    <source>
        <dbReference type="EMBL" id="GAA0862789.1"/>
    </source>
</evidence>
<dbReference type="InterPro" id="IPR035965">
    <property type="entry name" value="PAS-like_dom_sf"/>
</dbReference>
<comment type="caution">
    <text evidence="1">The sequence shown here is derived from an EMBL/GenBank/DDBJ whole genome shotgun (WGS) entry which is preliminary data.</text>
</comment>
<dbReference type="InterPro" id="IPR000014">
    <property type="entry name" value="PAS"/>
</dbReference>
<name>A0ABP3XAT2_9SPHN</name>
<sequence length="400" mass="42896">MSSDAELSTLFAEAGGDVFYPAGPSFEPDRGEPIAGQQRDADIMANTRKVWHDFLGQFEISSAILTVAFAAGGAQRHAFLLGFDHVRGDAQATQRLLAMMDDLWSRIGEQPVHHFQIAGTGFGAELGAHDARDDTAAALYDCGIALQMKRGGASIRALFFRQGGSARFSERDVASLQMVAPLLADSATHAAQLARQSRRSAMLEAMFDRVSLSMALLSADGRPLFMNSAATALVGQRKWLIRSADGAIVAANPQQAKELRESIRRAATAPQPVEDVFRLDCSTGEWRLAYVVSAKSRSGDVTARCAMLILMGPGKVDAPSSLLEALGLLPSEQRFLGQFLKSSSLGNAAEGCGLSEETARTYLKRVRAKLGVHRQMELAGLISGLVLPLHTGDGPALRDR</sequence>
<dbReference type="SUPFAM" id="SSF46894">
    <property type="entry name" value="C-terminal effector domain of the bipartite response regulators"/>
    <property type="match status" value="1"/>
</dbReference>
<reference evidence="2" key="1">
    <citation type="journal article" date="2019" name="Int. J. Syst. Evol. Microbiol.">
        <title>The Global Catalogue of Microorganisms (GCM) 10K type strain sequencing project: providing services to taxonomists for standard genome sequencing and annotation.</title>
        <authorList>
            <consortium name="The Broad Institute Genomics Platform"/>
            <consortium name="The Broad Institute Genome Sequencing Center for Infectious Disease"/>
            <person name="Wu L."/>
            <person name="Ma J."/>
        </authorList>
    </citation>
    <scope>NUCLEOTIDE SEQUENCE [LARGE SCALE GENOMIC DNA]</scope>
    <source>
        <strain evidence="2">JCM 15910</strain>
    </source>
</reference>